<dbReference type="EMBL" id="JAIFRP010000030">
    <property type="protein sequence ID" value="KAK2583121.1"/>
    <property type="molecule type" value="Genomic_DNA"/>
</dbReference>
<reference evidence="1" key="2">
    <citation type="journal article" date="2023" name="Commun. Biol.">
        <title>Intrasexual cuticular hydrocarbon dimorphism in a wasp sheds light on hydrocarbon biosynthesis genes in Hymenoptera.</title>
        <authorList>
            <person name="Moris V.C."/>
            <person name="Podsiadlowski L."/>
            <person name="Martin S."/>
            <person name="Oeyen J.P."/>
            <person name="Donath A."/>
            <person name="Petersen M."/>
            <person name="Wilbrandt J."/>
            <person name="Misof B."/>
            <person name="Liedtke D."/>
            <person name="Thamm M."/>
            <person name="Scheiner R."/>
            <person name="Schmitt T."/>
            <person name="Niehuis O."/>
        </authorList>
    </citation>
    <scope>NUCLEOTIDE SEQUENCE</scope>
    <source>
        <strain evidence="1">GBR_01_08_01A</strain>
    </source>
</reference>
<comment type="caution">
    <text evidence="1">The sequence shown here is derived from an EMBL/GenBank/DDBJ whole genome shotgun (WGS) entry which is preliminary data.</text>
</comment>
<gene>
    <name evidence="1" type="ORF">KPH14_009147</name>
</gene>
<dbReference type="Proteomes" id="UP001258017">
    <property type="component" value="Unassembled WGS sequence"/>
</dbReference>
<protein>
    <submittedName>
        <fullName evidence="1">Uncharacterized protein</fullName>
    </submittedName>
</protein>
<keyword evidence="2" id="KW-1185">Reference proteome</keyword>
<organism evidence="1 2">
    <name type="scientific">Odynerus spinipes</name>
    <dbReference type="NCBI Taxonomy" id="1348599"/>
    <lineage>
        <taxon>Eukaryota</taxon>
        <taxon>Metazoa</taxon>
        <taxon>Ecdysozoa</taxon>
        <taxon>Arthropoda</taxon>
        <taxon>Hexapoda</taxon>
        <taxon>Insecta</taxon>
        <taxon>Pterygota</taxon>
        <taxon>Neoptera</taxon>
        <taxon>Endopterygota</taxon>
        <taxon>Hymenoptera</taxon>
        <taxon>Apocrita</taxon>
        <taxon>Aculeata</taxon>
        <taxon>Vespoidea</taxon>
        <taxon>Vespidae</taxon>
        <taxon>Eumeninae</taxon>
        <taxon>Odynerus</taxon>
    </lineage>
</organism>
<proteinExistence type="predicted"/>
<evidence type="ECO:0000313" key="2">
    <source>
        <dbReference type="Proteomes" id="UP001258017"/>
    </source>
</evidence>
<evidence type="ECO:0000313" key="1">
    <source>
        <dbReference type="EMBL" id="KAK2583121.1"/>
    </source>
</evidence>
<reference evidence="1" key="1">
    <citation type="submission" date="2021-08" db="EMBL/GenBank/DDBJ databases">
        <authorList>
            <person name="Misof B."/>
            <person name="Oliver O."/>
            <person name="Podsiadlowski L."/>
            <person name="Donath A."/>
            <person name="Peters R."/>
            <person name="Mayer C."/>
            <person name="Rust J."/>
            <person name="Gunkel S."/>
            <person name="Lesny P."/>
            <person name="Martin S."/>
            <person name="Oeyen J.P."/>
            <person name="Petersen M."/>
            <person name="Panagiotis P."/>
            <person name="Wilbrandt J."/>
            <person name="Tanja T."/>
        </authorList>
    </citation>
    <scope>NUCLEOTIDE SEQUENCE</scope>
    <source>
        <strain evidence="1">GBR_01_08_01A</strain>
        <tissue evidence="1">Thorax + abdomen</tissue>
    </source>
</reference>
<dbReference type="AlphaFoldDB" id="A0AAD9RNX8"/>
<name>A0AAD9RNX8_9HYME</name>
<sequence length="77" mass="8883">MAMETATTVTVDPAVFQETEVDFQEREHISLMNDEVPEPVQRKLELLRRERDLLERERAEADANGKATTFEFAGNRC</sequence>
<accession>A0AAD9RNX8</accession>